<dbReference type="PANTHER" id="PTHR46380">
    <property type="entry name" value="CYCLIN-D-BINDING MYB-LIKE TRANSCRIPTION FACTOR 1"/>
    <property type="match status" value="1"/>
</dbReference>
<evidence type="ECO:0000259" key="5">
    <source>
        <dbReference type="PROSITE" id="PS50090"/>
    </source>
</evidence>
<feature type="region of interest" description="Disordered" evidence="4">
    <location>
        <begin position="1"/>
        <end position="83"/>
    </location>
</feature>
<dbReference type="SUPFAM" id="SSF46689">
    <property type="entry name" value="Homeodomain-like"/>
    <property type="match status" value="1"/>
</dbReference>
<feature type="compositionally biased region" description="Basic residues" evidence="4">
    <location>
        <begin position="330"/>
        <end position="339"/>
    </location>
</feature>
<evidence type="ECO:0000313" key="8">
    <source>
        <dbReference type="Proteomes" id="UP001271007"/>
    </source>
</evidence>
<protein>
    <submittedName>
        <fullName evidence="7">RNA polymerase I enhancer binding protein</fullName>
    </submittedName>
</protein>
<dbReference type="AlphaFoldDB" id="A0AAJ0GBX8"/>
<dbReference type="PROSITE" id="PS50090">
    <property type="entry name" value="MYB_LIKE"/>
    <property type="match status" value="2"/>
</dbReference>
<proteinExistence type="predicted"/>
<feature type="compositionally biased region" description="Acidic residues" evidence="4">
    <location>
        <begin position="351"/>
        <end position="360"/>
    </location>
</feature>
<evidence type="ECO:0000256" key="3">
    <source>
        <dbReference type="ARBA" id="ARBA00023242"/>
    </source>
</evidence>
<feature type="domain" description="Myb-like" evidence="5">
    <location>
        <begin position="519"/>
        <end position="562"/>
    </location>
</feature>
<dbReference type="GO" id="GO:0003700">
    <property type="term" value="F:DNA-binding transcription factor activity"/>
    <property type="evidence" value="ECO:0007669"/>
    <property type="project" value="TreeGrafter"/>
</dbReference>
<feature type="compositionally biased region" description="Basic residues" evidence="4">
    <location>
        <begin position="62"/>
        <end position="73"/>
    </location>
</feature>
<evidence type="ECO:0000259" key="6">
    <source>
        <dbReference type="PROSITE" id="PS51294"/>
    </source>
</evidence>
<feature type="compositionally biased region" description="Basic and acidic residues" evidence="4">
    <location>
        <begin position="41"/>
        <end position="61"/>
    </location>
</feature>
<feature type="domain" description="HTH myb-type" evidence="6">
    <location>
        <begin position="519"/>
        <end position="566"/>
    </location>
</feature>
<feature type="compositionally biased region" description="Basic residues" evidence="4">
    <location>
        <begin position="181"/>
        <end position="191"/>
    </location>
</feature>
<comment type="subcellular location">
    <subcellularLocation>
        <location evidence="1">Nucleus</location>
    </subcellularLocation>
</comment>
<dbReference type="EMBL" id="JAWDJX010000019">
    <property type="protein sequence ID" value="KAK3052736.1"/>
    <property type="molecule type" value="Genomic_DNA"/>
</dbReference>
<feature type="compositionally biased region" description="Pro residues" evidence="4">
    <location>
        <begin position="253"/>
        <end position="263"/>
    </location>
</feature>
<feature type="compositionally biased region" description="Polar residues" evidence="4">
    <location>
        <begin position="230"/>
        <end position="239"/>
    </location>
</feature>
<feature type="compositionally biased region" description="Polar residues" evidence="4">
    <location>
        <begin position="1"/>
        <end position="17"/>
    </location>
</feature>
<dbReference type="InterPro" id="IPR009057">
    <property type="entry name" value="Homeodomain-like_sf"/>
</dbReference>
<feature type="compositionally biased region" description="Basic and acidic residues" evidence="4">
    <location>
        <begin position="812"/>
        <end position="832"/>
    </location>
</feature>
<feature type="region of interest" description="Disordered" evidence="4">
    <location>
        <begin position="639"/>
        <end position="668"/>
    </location>
</feature>
<dbReference type="GO" id="GO:0005634">
    <property type="term" value="C:nucleus"/>
    <property type="evidence" value="ECO:0007669"/>
    <property type="project" value="UniProtKB-SubCell"/>
</dbReference>
<accession>A0AAJ0GBX8</accession>
<feature type="domain" description="Myb-like" evidence="5">
    <location>
        <begin position="565"/>
        <end position="636"/>
    </location>
</feature>
<dbReference type="Gene3D" id="1.10.10.60">
    <property type="entry name" value="Homeodomain-like"/>
    <property type="match status" value="2"/>
</dbReference>
<dbReference type="GO" id="GO:0000976">
    <property type="term" value="F:transcription cis-regulatory region binding"/>
    <property type="evidence" value="ECO:0007669"/>
    <property type="project" value="TreeGrafter"/>
</dbReference>
<keyword evidence="2" id="KW-0238">DNA-binding</keyword>
<feature type="region of interest" description="Disordered" evidence="4">
    <location>
        <begin position="426"/>
        <end position="451"/>
    </location>
</feature>
<dbReference type="InterPro" id="IPR017930">
    <property type="entry name" value="Myb_dom"/>
</dbReference>
<dbReference type="SMART" id="SM00717">
    <property type="entry name" value="SANT"/>
    <property type="match status" value="2"/>
</dbReference>
<evidence type="ECO:0000313" key="7">
    <source>
        <dbReference type="EMBL" id="KAK3052736.1"/>
    </source>
</evidence>
<evidence type="ECO:0000256" key="2">
    <source>
        <dbReference type="ARBA" id="ARBA00023125"/>
    </source>
</evidence>
<feature type="compositionally biased region" description="Basic and acidic residues" evidence="4">
    <location>
        <begin position="440"/>
        <end position="451"/>
    </location>
</feature>
<feature type="region of interest" description="Disordered" evidence="4">
    <location>
        <begin position="805"/>
        <end position="979"/>
    </location>
</feature>
<reference evidence="7" key="1">
    <citation type="submission" date="2023-04" db="EMBL/GenBank/DDBJ databases">
        <title>Black Yeasts Isolated from many extreme environments.</title>
        <authorList>
            <person name="Coleine C."/>
            <person name="Stajich J.E."/>
            <person name="Selbmann L."/>
        </authorList>
    </citation>
    <scope>NUCLEOTIDE SEQUENCE</scope>
    <source>
        <strain evidence="7">CCFEE 5312</strain>
    </source>
</reference>
<keyword evidence="3" id="KW-0539">Nucleus</keyword>
<dbReference type="PANTHER" id="PTHR46380:SF2">
    <property type="entry name" value="CYCLIN-D-BINDING MYB-LIKE TRANSCRIPTION FACTOR 1"/>
    <property type="match status" value="1"/>
</dbReference>
<feature type="compositionally biased region" description="Basic and acidic residues" evidence="4">
    <location>
        <begin position="369"/>
        <end position="389"/>
    </location>
</feature>
<organism evidence="7 8">
    <name type="scientific">Extremus antarcticus</name>
    <dbReference type="NCBI Taxonomy" id="702011"/>
    <lineage>
        <taxon>Eukaryota</taxon>
        <taxon>Fungi</taxon>
        <taxon>Dikarya</taxon>
        <taxon>Ascomycota</taxon>
        <taxon>Pezizomycotina</taxon>
        <taxon>Dothideomycetes</taxon>
        <taxon>Dothideomycetidae</taxon>
        <taxon>Mycosphaerellales</taxon>
        <taxon>Extremaceae</taxon>
        <taxon>Extremus</taxon>
    </lineage>
</organism>
<feature type="region of interest" description="Disordered" evidence="4">
    <location>
        <begin position="150"/>
        <end position="409"/>
    </location>
</feature>
<dbReference type="CDD" id="cd00167">
    <property type="entry name" value="SANT"/>
    <property type="match status" value="1"/>
</dbReference>
<dbReference type="PROSITE" id="PS51294">
    <property type="entry name" value="HTH_MYB"/>
    <property type="match status" value="1"/>
</dbReference>
<dbReference type="Pfam" id="PF13921">
    <property type="entry name" value="Myb_DNA-bind_6"/>
    <property type="match status" value="1"/>
</dbReference>
<evidence type="ECO:0000256" key="1">
    <source>
        <dbReference type="ARBA" id="ARBA00004123"/>
    </source>
</evidence>
<dbReference type="Proteomes" id="UP001271007">
    <property type="component" value="Unassembled WGS sequence"/>
</dbReference>
<evidence type="ECO:0000256" key="4">
    <source>
        <dbReference type="SAM" id="MobiDB-lite"/>
    </source>
</evidence>
<name>A0AAJ0GBX8_9PEZI</name>
<dbReference type="InterPro" id="IPR051651">
    <property type="entry name" value="DMTF1_DNA-bind_reg"/>
</dbReference>
<keyword evidence="8" id="KW-1185">Reference proteome</keyword>
<comment type="caution">
    <text evidence="7">The sequence shown here is derived from an EMBL/GenBank/DDBJ whole genome shotgun (WGS) entry which is preliminary data.</text>
</comment>
<dbReference type="InterPro" id="IPR001005">
    <property type="entry name" value="SANT/Myb"/>
</dbReference>
<gene>
    <name evidence="7" type="primary">REB1</name>
    <name evidence="7" type="ORF">LTR09_006219</name>
</gene>
<sequence length="979" mass="109457">MGNSSSQVAPTQATQAVKTPKAESISPTGPPYTGATATSQLKDDMRRATKRQKVGDGSEPRKKPRSRPQHRRGIAIQPKLDAEPFQPANEAIAQAEADLQLNGGNVADTVAGAEIATEDSPNGTDIVVNTAHKKQWQKVKEHEHVEIEQEVVPETHPEQQNSPNDAPDTAKVQIALASPKKEKKRKKKKAKRIMELAMEIEQTGQSQDAQDEEPQAKPAKIIRRMHATAHTPTANTSLRPLQAVVVEQEPAPQADPMPTPPDSPPEEVHDSVEPSTEAEVGELNKSIHKQIDRDAGAYQTQTTLKKRINGWLDNGEFTRPPMQPTISPTPRRKSRKTYSGKRASARREQEPVLEDPEEVESPTHATGSARKEERNSRMEERNSRKEESKSRKRKRSNQYQADDSESYADVDAAAEIDADAEADYKELASRPTTPSLQYESGERGSKTGPWRAEEKAYATQVWNDYLRLNNLEDFNMRAHTVDWKNIGDIKTAMYEAFPNRTIDAIRKFCQRYFTPYKVGAWTSDEDTQLREAYTRYPMHWTNIGDSLGRPPGASRDRWRLIVRDSDTREVGPWSTEEEARLKVVVEECVRLVLESEGMKDKSRQVIEEAINWKTVNEKMGRTRSEKRCLEKWRELRKRQNVTLSNPEDSRSAAAPPATPGPGQPLTATSLAALTAPPPNTQTPPSRPNRRKRIAELAYQRLLPGDIVDALRDIAEAFAGDLDKIYPLESTFWAVVAEARREKSVFTKHSALRRRCYEGALERWGGKKNVRKAKTIQMKALKLMERLERLEGKGRLVLARAWEEKQVGGGEGEGEKKSAKKSAKESVRPRRSEAVVVDDGDEAVEMPMPAPKTKRPVEAQSAADGNSAVLPPPSRQVPAAPADDTPIHPTKPENRKRPSTTNNKQAPTLVIGPSGSPELIKQKKRKRMSTCEPLTNEAKKRKRCSTNDGEPSAQRSKKQRQSGQTSASKFRSEECVVESD</sequence>